<accession>A0A9Q8X1Y2</accession>
<evidence type="ECO:0000313" key="7">
    <source>
        <dbReference type="Proteomes" id="UP001056381"/>
    </source>
</evidence>
<protein>
    <recommendedName>
        <fullName evidence="2">Pyridoxal phosphate homeostasis protein</fullName>
        <shortName evidence="2">PLP homeostasis protein</shortName>
    </recommendedName>
</protein>
<evidence type="ECO:0000259" key="5">
    <source>
        <dbReference type="Pfam" id="PF01168"/>
    </source>
</evidence>
<keyword evidence="7" id="KW-1185">Reference proteome</keyword>
<dbReference type="AlphaFoldDB" id="A0A9Q8X1Y2"/>
<evidence type="ECO:0000256" key="4">
    <source>
        <dbReference type="RuleBase" id="RU004514"/>
    </source>
</evidence>
<evidence type="ECO:0000256" key="3">
    <source>
        <dbReference type="PIRSR" id="PIRSR004848-1"/>
    </source>
</evidence>
<reference evidence="6" key="1">
    <citation type="submission" date="2022-05" db="EMBL/GenBank/DDBJ databases">
        <title>Single-amplified genomics reveal most streamlined microbe among free-living bacteria.</title>
        <authorList>
            <person name="Roda-Garcia J."/>
            <person name="Haro-Moreno J.M."/>
            <person name="Rodriguez-Valera F."/>
            <person name="Almagro-Moreno S."/>
            <person name="Lopez-Perez M."/>
        </authorList>
    </citation>
    <scope>NUCLEOTIDE SEQUENCE</scope>
    <source>
        <strain evidence="6">TMED112-D2-2</strain>
    </source>
</reference>
<proteinExistence type="inferred from homology"/>
<dbReference type="InterPro" id="IPR011078">
    <property type="entry name" value="PyrdxlP_homeostasis"/>
</dbReference>
<feature type="domain" description="Alanine racemase N-terminal" evidence="5">
    <location>
        <begin position="5"/>
        <end position="211"/>
    </location>
</feature>
<dbReference type="PANTHER" id="PTHR10146">
    <property type="entry name" value="PROLINE SYNTHETASE CO-TRANSCRIBED BACTERIAL HOMOLOG PROTEIN"/>
    <property type="match status" value="1"/>
</dbReference>
<feature type="modified residue" description="N6-(pyridoxal phosphate)lysine" evidence="2 3">
    <location>
        <position position="24"/>
    </location>
</feature>
<dbReference type="SUPFAM" id="SSF51419">
    <property type="entry name" value="PLP-binding barrel"/>
    <property type="match status" value="1"/>
</dbReference>
<evidence type="ECO:0000256" key="1">
    <source>
        <dbReference type="ARBA" id="ARBA00022898"/>
    </source>
</evidence>
<dbReference type="NCBIfam" id="TIGR00044">
    <property type="entry name" value="YggS family pyridoxal phosphate-dependent enzyme"/>
    <property type="match status" value="1"/>
</dbReference>
<dbReference type="InterPro" id="IPR001608">
    <property type="entry name" value="Ala_racemase_N"/>
</dbReference>
<keyword evidence="1 2" id="KW-0663">Pyridoxal phosphate</keyword>
<dbReference type="PIRSF" id="PIRSF004848">
    <property type="entry name" value="YBL036c_PLPDEIII"/>
    <property type="match status" value="1"/>
</dbReference>
<dbReference type="GO" id="GO:0030170">
    <property type="term" value="F:pyridoxal phosphate binding"/>
    <property type="evidence" value="ECO:0007669"/>
    <property type="project" value="UniProtKB-UniRule"/>
</dbReference>
<gene>
    <name evidence="6" type="ORF">M9B40_05220</name>
</gene>
<dbReference type="Gene3D" id="3.20.20.10">
    <property type="entry name" value="Alanine racemase"/>
    <property type="match status" value="1"/>
</dbReference>
<dbReference type="Proteomes" id="UP001056381">
    <property type="component" value="Chromosome"/>
</dbReference>
<dbReference type="EMBL" id="CP097966">
    <property type="protein sequence ID" value="URQ63125.1"/>
    <property type="molecule type" value="Genomic_DNA"/>
</dbReference>
<evidence type="ECO:0000313" key="6">
    <source>
        <dbReference type="EMBL" id="URQ63125.1"/>
    </source>
</evidence>
<dbReference type="InterPro" id="IPR029066">
    <property type="entry name" value="PLP-binding_barrel"/>
</dbReference>
<dbReference type="PANTHER" id="PTHR10146:SF14">
    <property type="entry name" value="PYRIDOXAL PHOSPHATE HOMEOSTASIS PROTEIN"/>
    <property type="match status" value="1"/>
</dbReference>
<organism evidence="6 7">
    <name type="scientific">SAR86 cluster bacterium</name>
    <dbReference type="NCBI Taxonomy" id="2030880"/>
    <lineage>
        <taxon>Bacteria</taxon>
        <taxon>Pseudomonadati</taxon>
        <taxon>Pseudomonadota</taxon>
        <taxon>Gammaproteobacteria</taxon>
        <taxon>SAR86 cluster</taxon>
    </lineage>
</organism>
<dbReference type="Pfam" id="PF01168">
    <property type="entry name" value="Ala_racemase_N"/>
    <property type="match status" value="1"/>
</dbReference>
<evidence type="ECO:0000256" key="2">
    <source>
        <dbReference type="HAMAP-Rule" id="MF_02087"/>
    </source>
</evidence>
<dbReference type="HAMAP" id="MF_02087">
    <property type="entry name" value="PLP_homeostasis"/>
    <property type="match status" value="1"/>
</dbReference>
<comment type="cofactor">
    <cofactor evidence="3">
        <name>pyridoxal 5'-phosphate</name>
        <dbReference type="ChEBI" id="CHEBI:597326"/>
    </cofactor>
</comment>
<name>A0A9Q8X1Y2_9GAMM</name>
<comment type="similarity">
    <text evidence="2 4">Belongs to the pyridoxal phosphate-binding protein YggS/PROSC family.</text>
</comment>
<comment type="function">
    <text evidence="2">Pyridoxal 5'-phosphate (PLP)-binding protein, which is involved in PLP homeostasis.</text>
</comment>
<sequence length="212" mass="24536">MSLINYQKIKKELNNRQKLIAVSKGQDISKIKKLYDLGHRDFGENYLQELIKKSTILPADIHWHFLGKIQTNKVKNIIKFSSLIHSVSREKVYQKILNTDVKEKCNFLLQLRLGDEDSKDGLSPEELINIVENHDNESLFCIKGIMGIAQNNISEKEKNNQFQICRELFFTLKENYKNIDTLSLGMSNDYSLAMSYGSTMVRIGTKIFGERK</sequence>